<protein>
    <submittedName>
        <fullName evidence="2">Sugar ABC transporter substrate-binding protein</fullName>
    </submittedName>
</protein>
<dbReference type="PROSITE" id="PS51257">
    <property type="entry name" value="PROKAR_LIPOPROTEIN"/>
    <property type="match status" value="1"/>
</dbReference>
<dbReference type="SUPFAM" id="SSF53850">
    <property type="entry name" value="Periplasmic binding protein-like II"/>
    <property type="match status" value="1"/>
</dbReference>
<dbReference type="Pfam" id="PF01547">
    <property type="entry name" value="SBP_bac_1"/>
    <property type="match status" value="1"/>
</dbReference>
<comment type="caution">
    <text evidence="2">The sequence shown here is derived from an EMBL/GenBank/DDBJ whole genome shotgun (WGS) entry which is preliminary data.</text>
</comment>
<gene>
    <name evidence="2" type="ORF">GCM10011409_21750</name>
</gene>
<reference evidence="2" key="1">
    <citation type="journal article" date="2014" name="Int. J. Syst. Evol. Microbiol.">
        <title>Complete genome sequence of Corynebacterium casei LMG S-19264T (=DSM 44701T), isolated from a smear-ripened cheese.</title>
        <authorList>
            <consortium name="US DOE Joint Genome Institute (JGI-PGF)"/>
            <person name="Walter F."/>
            <person name="Albersmeier A."/>
            <person name="Kalinowski J."/>
            <person name="Ruckert C."/>
        </authorList>
    </citation>
    <scope>NUCLEOTIDE SEQUENCE</scope>
    <source>
        <strain evidence="2">CGMCC 1.15454</strain>
    </source>
</reference>
<dbReference type="CDD" id="cd13585">
    <property type="entry name" value="PBP2_TMBP_like"/>
    <property type="match status" value="1"/>
</dbReference>
<dbReference type="Proteomes" id="UP000621492">
    <property type="component" value="Unassembled WGS sequence"/>
</dbReference>
<dbReference type="InterPro" id="IPR050490">
    <property type="entry name" value="Bact_solute-bd_prot1"/>
</dbReference>
<feature type="signal peptide" evidence="1">
    <location>
        <begin position="1"/>
        <end position="22"/>
    </location>
</feature>
<sequence length="440" mass="48084">MSRLLAKLLFNSILLLSLISLAACGENSDETNTSDSGEISGKVTMWTASLSGEPFDSYFSDIEKGFEKKYSDVDVIIEDIPQEQMEQKVLTSLTGSEVPDLVNLNPLYVANIAGQGGLLDLTDLIDEKTKDSFVEGPFKAGINDDSLYALPWYLTTTVTWYNNEHFEQAGIEELPTTLDGIYETAKKISDKTGKASYYPVINDGNVIMQKMVSLANGDPIVKDGKAVFEDNQAILKYFETMQKMYEEGLIPQEAAEGSIQSGQELYMGGNISFLEGGVTFLGPVESGAPNIYKTSKSGPPLVSEDAPINVDVMNFAIPSKTKNQEAAVELLKYITNAENQLEFAKIAGTVLPSTKDSLDDSYFKEAGDSPKAQGMMQASKALERAEVLIPPTENSADVREATKNIFVQNLQGELSSEEALSQLAEEWTKSFEETGEDVTF</sequence>
<dbReference type="InterPro" id="IPR006059">
    <property type="entry name" value="SBP"/>
</dbReference>
<dbReference type="PANTHER" id="PTHR43649:SF12">
    <property type="entry name" value="DIACETYLCHITOBIOSE BINDING PROTEIN DASA"/>
    <property type="match status" value="1"/>
</dbReference>
<feature type="chain" id="PRO_5040872364" evidence="1">
    <location>
        <begin position="23"/>
        <end position="440"/>
    </location>
</feature>
<dbReference type="AlphaFoldDB" id="A0A9W5X5H2"/>
<evidence type="ECO:0000256" key="1">
    <source>
        <dbReference type="SAM" id="SignalP"/>
    </source>
</evidence>
<accession>A0A9W5X5H2</accession>
<dbReference type="Gene3D" id="3.40.190.10">
    <property type="entry name" value="Periplasmic binding protein-like II"/>
    <property type="match status" value="1"/>
</dbReference>
<reference evidence="2" key="2">
    <citation type="submission" date="2020-09" db="EMBL/GenBank/DDBJ databases">
        <authorList>
            <person name="Sun Q."/>
            <person name="Zhou Y."/>
        </authorList>
    </citation>
    <scope>NUCLEOTIDE SEQUENCE</scope>
    <source>
        <strain evidence="2">CGMCC 1.15454</strain>
    </source>
</reference>
<keyword evidence="3" id="KW-1185">Reference proteome</keyword>
<name>A0A9W5X5H2_9BACI</name>
<dbReference type="PANTHER" id="PTHR43649">
    <property type="entry name" value="ARABINOSE-BINDING PROTEIN-RELATED"/>
    <property type="match status" value="1"/>
</dbReference>
<dbReference type="EMBL" id="BMJD01000015">
    <property type="protein sequence ID" value="GGB43820.1"/>
    <property type="molecule type" value="Genomic_DNA"/>
</dbReference>
<evidence type="ECO:0000313" key="2">
    <source>
        <dbReference type="EMBL" id="GGB43820.1"/>
    </source>
</evidence>
<keyword evidence="1" id="KW-0732">Signal</keyword>
<evidence type="ECO:0000313" key="3">
    <source>
        <dbReference type="Proteomes" id="UP000621492"/>
    </source>
</evidence>
<proteinExistence type="predicted"/>
<organism evidence="2 3">
    <name type="scientific">Lentibacillus populi</name>
    <dbReference type="NCBI Taxonomy" id="1827502"/>
    <lineage>
        <taxon>Bacteria</taxon>
        <taxon>Bacillati</taxon>
        <taxon>Bacillota</taxon>
        <taxon>Bacilli</taxon>
        <taxon>Bacillales</taxon>
        <taxon>Bacillaceae</taxon>
        <taxon>Lentibacillus</taxon>
    </lineage>
</organism>
<dbReference type="RefSeq" id="WP_188725141.1">
    <property type="nucleotide sequence ID" value="NZ_BMJD01000015.1"/>
</dbReference>